<keyword evidence="3" id="KW-1185">Reference proteome</keyword>
<organism evidence="2 3">
    <name type="scientific">Curvularia clavata</name>
    <dbReference type="NCBI Taxonomy" id="95742"/>
    <lineage>
        <taxon>Eukaryota</taxon>
        <taxon>Fungi</taxon>
        <taxon>Dikarya</taxon>
        <taxon>Ascomycota</taxon>
        <taxon>Pezizomycotina</taxon>
        <taxon>Dothideomycetes</taxon>
        <taxon>Pleosporomycetidae</taxon>
        <taxon>Pleosporales</taxon>
        <taxon>Pleosporineae</taxon>
        <taxon>Pleosporaceae</taxon>
        <taxon>Curvularia</taxon>
    </lineage>
</organism>
<accession>A0A9Q9DSK0</accession>
<dbReference type="PANTHER" id="PTHR13847:SF188">
    <property type="entry name" value="EXPRESSED PROTEIN"/>
    <property type="match status" value="1"/>
</dbReference>
<dbReference type="Pfam" id="PF01266">
    <property type="entry name" value="DAO"/>
    <property type="match status" value="1"/>
</dbReference>
<evidence type="ECO:0000313" key="3">
    <source>
        <dbReference type="Proteomes" id="UP001056012"/>
    </source>
</evidence>
<dbReference type="VEuPathDB" id="FungiDB:yc1106_04113"/>
<dbReference type="GO" id="GO:0005737">
    <property type="term" value="C:cytoplasm"/>
    <property type="evidence" value="ECO:0007669"/>
    <property type="project" value="TreeGrafter"/>
</dbReference>
<dbReference type="Proteomes" id="UP001056012">
    <property type="component" value="Chromosome 3"/>
</dbReference>
<dbReference type="AlphaFoldDB" id="A0A9Q9DSK0"/>
<dbReference type="OrthoDB" id="429143at2759"/>
<evidence type="ECO:0000313" key="2">
    <source>
        <dbReference type="EMBL" id="USP76839.1"/>
    </source>
</evidence>
<protein>
    <recommendedName>
        <fullName evidence="1">FAD dependent oxidoreductase domain-containing protein</fullName>
    </recommendedName>
</protein>
<dbReference type="Gene3D" id="3.30.9.10">
    <property type="entry name" value="D-Amino Acid Oxidase, subunit A, domain 2"/>
    <property type="match status" value="1"/>
</dbReference>
<dbReference type="PANTHER" id="PTHR13847">
    <property type="entry name" value="SARCOSINE DEHYDROGENASE-RELATED"/>
    <property type="match status" value="1"/>
</dbReference>
<dbReference type="InterPro" id="IPR036188">
    <property type="entry name" value="FAD/NAD-bd_sf"/>
</dbReference>
<feature type="domain" description="FAD dependent oxidoreductase" evidence="1">
    <location>
        <begin position="35"/>
        <end position="412"/>
    </location>
</feature>
<reference evidence="2" key="1">
    <citation type="submission" date="2021-12" db="EMBL/GenBank/DDBJ databases">
        <title>Curvularia clavata genome.</title>
        <authorList>
            <person name="Cao Y."/>
        </authorList>
    </citation>
    <scope>NUCLEOTIDE SEQUENCE</scope>
    <source>
        <strain evidence="2">Yc1106</strain>
    </source>
</reference>
<dbReference type="EMBL" id="CP089276">
    <property type="protein sequence ID" value="USP76839.1"/>
    <property type="molecule type" value="Genomic_DNA"/>
</dbReference>
<evidence type="ECO:0000259" key="1">
    <source>
        <dbReference type="Pfam" id="PF01266"/>
    </source>
</evidence>
<dbReference type="InterPro" id="IPR006076">
    <property type="entry name" value="FAD-dep_OxRdtase"/>
</dbReference>
<name>A0A9Q9DSK0_CURCL</name>
<proteinExistence type="predicted"/>
<dbReference type="Gene3D" id="3.50.50.60">
    <property type="entry name" value="FAD/NAD(P)-binding domain"/>
    <property type="match status" value="1"/>
</dbReference>
<dbReference type="SUPFAM" id="SSF51905">
    <property type="entry name" value="FAD/NAD(P)-binding domain"/>
    <property type="match status" value="1"/>
</dbReference>
<gene>
    <name evidence="2" type="ORF">yc1106_04113</name>
</gene>
<sequence length="496" mass="54722">MVLPTNNPTKSYWIEAAESPLRNFRSSELLPEETDVAIIGSGYAGVSTAYWIHKYTEHASKQPQVTILEARDICGGATGRNGGQLRPHVYSRYPVWRDRFGPDGAMHLIRHEVAHLRAFKELCEAEGITEEVCLQLGETFDAAMTEEAWTRLSNALQEMRKDHGDDNDMVKLCRAIDNQAEAEETTQMKGAIGAIMHASGSIWPYKFIHALLRILLAKTSLSLQANTPVTRVSERDSAGWITLTTPRGTLRARSVVHTTCRWASHLLPEFENLILPQLGAIAAIKAPAGFIKHTGAQHWDSMVNNYHIQLPPPYNTIIIGGARQLLSHNGELSLINDKEDRQIEGVPEFYKTWPAADLVGWPGPKVAELSLEVEKGGSWTGDGFPFVGALPSHSHQFINAGFTGHGMPRILLSSAHLAPLVLDTIGFESSTPQLLASASYPALPQPFHVTEERIAKLQGTDPEKVLQAYKEQCEASAKKPFCNIDRVRGIMPSAHL</sequence>